<dbReference type="EMBL" id="LGRB01000008">
    <property type="protein sequence ID" value="OCT53918.1"/>
    <property type="molecule type" value="Genomic_DNA"/>
</dbReference>
<gene>
    <name evidence="1" type="ORF">CLCR_11083</name>
</gene>
<keyword evidence="2" id="KW-1185">Reference proteome</keyword>
<dbReference type="VEuPathDB" id="FungiDB:CLCR_11083"/>
<organism evidence="1 2">
    <name type="scientific">Cladophialophora carrionii</name>
    <dbReference type="NCBI Taxonomy" id="86049"/>
    <lineage>
        <taxon>Eukaryota</taxon>
        <taxon>Fungi</taxon>
        <taxon>Dikarya</taxon>
        <taxon>Ascomycota</taxon>
        <taxon>Pezizomycotina</taxon>
        <taxon>Eurotiomycetes</taxon>
        <taxon>Chaetothyriomycetidae</taxon>
        <taxon>Chaetothyriales</taxon>
        <taxon>Herpotrichiellaceae</taxon>
        <taxon>Cladophialophora</taxon>
    </lineage>
</organism>
<evidence type="ECO:0000313" key="1">
    <source>
        <dbReference type="EMBL" id="OCT53918.1"/>
    </source>
</evidence>
<protein>
    <submittedName>
        <fullName evidence="1">Uncharacterized protein</fullName>
    </submittedName>
</protein>
<dbReference type="AlphaFoldDB" id="A0A1C1CZM3"/>
<dbReference type="Proteomes" id="UP000094526">
    <property type="component" value="Unassembled WGS sequence"/>
</dbReference>
<accession>A0A1C1CZM3</accession>
<reference evidence="2" key="1">
    <citation type="submission" date="2015-07" db="EMBL/GenBank/DDBJ databases">
        <authorList>
            <person name="Teixeira M.M."/>
            <person name="Souza R.C."/>
            <person name="Almeida L.G."/>
            <person name="Vicente V.A."/>
            <person name="de Hoog S."/>
            <person name="Bocca A.L."/>
            <person name="de Almeida S.R."/>
            <person name="Vasconcelos A.T."/>
            <person name="Felipe M.S."/>
        </authorList>
    </citation>
    <scope>NUCLEOTIDE SEQUENCE [LARGE SCALE GENOMIC DNA]</scope>
    <source>
        <strain evidence="2">KSF</strain>
    </source>
</reference>
<evidence type="ECO:0000313" key="2">
    <source>
        <dbReference type="Proteomes" id="UP000094526"/>
    </source>
</evidence>
<proteinExistence type="predicted"/>
<comment type="caution">
    <text evidence="1">The sequence shown here is derived from an EMBL/GenBank/DDBJ whole genome shotgun (WGS) entry which is preliminary data.</text>
</comment>
<name>A0A1C1CZM3_9EURO</name>
<sequence length="88" mass="10133">MSRLQSLVPAHDDGNMHEPMHQQIFYSVTGMIWFLWVPTAGDNVDNLERGSRRLRRVYGMNLSSNALVHKVRHATARVNKVLFENRAS</sequence>